<feature type="coiled-coil region" evidence="4">
    <location>
        <begin position="1112"/>
        <end position="1162"/>
    </location>
</feature>
<dbReference type="EMBL" id="JACGCI010000028">
    <property type="protein sequence ID" value="KAF6755929.1"/>
    <property type="molecule type" value="Genomic_DNA"/>
</dbReference>
<feature type="compositionally biased region" description="Polar residues" evidence="5">
    <location>
        <begin position="1631"/>
        <end position="1644"/>
    </location>
</feature>
<dbReference type="InterPro" id="IPR057577">
    <property type="entry name" value="Nucleoprot-TPR/MLP1_dom"/>
</dbReference>
<dbReference type="GO" id="GO:0017056">
    <property type="term" value="F:structural constituent of nuclear pore"/>
    <property type="evidence" value="ECO:0007669"/>
    <property type="project" value="TreeGrafter"/>
</dbReference>
<dbReference type="PANTHER" id="PTHR18898:SF2">
    <property type="entry name" value="NUCLEOPROTEIN TPR"/>
    <property type="match status" value="1"/>
</dbReference>
<comment type="subcellular location">
    <subcellularLocation>
        <location evidence="1">Nucleus</location>
    </subcellularLocation>
</comment>
<accession>A0A8H6M7K9</accession>
<name>A0A8H6M7K9_9AGAR</name>
<evidence type="ECO:0000256" key="5">
    <source>
        <dbReference type="SAM" id="MobiDB-lite"/>
    </source>
</evidence>
<keyword evidence="2 4" id="KW-0175">Coiled coil</keyword>
<evidence type="ECO:0000256" key="2">
    <source>
        <dbReference type="ARBA" id="ARBA00023054"/>
    </source>
</evidence>
<protein>
    <recommendedName>
        <fullName evidence="11">Nucleoprotein TPR/MLP1 domain-containing protein</fullName>
    </recommendedName>
</protein>
<gene>
    <name evidence="9" type="ORF">DFP72DRAFT_895626</name>
</gene>
<feature type="coiled-coil region" evidence="4">
    <location>
        <begin position="634"/>
        <end position="703"/>
    </location>
</feature>
<feature type="compositionally biased region" description="Low complexity" evidence="5">
    <location>
        <begin position="839"/>
        <end position="854"/>
    </location>
</feature>
<evidence type="ECO:0000313" key="9">
    <source>
        <dbReference type="EMBL" id="KAF6755929.1"/>
    </source>
</evidence>
<feature type="compositionally biased region" description="Gly residues" evidence="5">
    <location>
        <begin position="1690"/>
        <end position="1701"/>
    </location>
</feature>
<feature type="compositionally biased region" description="Basic and acidic residues" evidence="5">
    <location>
        <begin position="808"/>
        <end position="819"/>
    </location>
</feature>
<feature type="coiled-coil region" evidence="4">
    <location>
        <begin position="912"/>
        <end position="1061"/>
    </location>
</feature>
<feature type="compositionally biased region" description="Basic and acidic residues" evidence="5">
    <location>
        <begin position="789"/>
        <end position="801"/>
    </location>
</feature>
<dbReference type="InterPro" id="IPR012929">
    <property type="entry name" value="Nucleoprot-TPR/MLP1-2_dom"/>
</dbReference>
<keyword evidence="10" id="KW-1185">Reference proteome</keyword>
<comment type="caution">
    <text evidence="9">The sequence shown here is derived from an EMBL/GenBank/DDBJ whole genome shotgun (WGS) entry which is preliminary data.</text>
</comment>
<dbReference type="Pfam" id="PF07926">
    <property type="entry name" value="TPR_MLP1_2"/>
    <property type="match status" value="1"/>
</dbReference>
<feature type="coiled-coil region" evidence="4">
    <location>
        <begin position="92"/>
        <end position="245"/>
    </location>
</feature>
<feature type="region of interest" description="Disordered" evidence="5">
    <location>
        <begin position="1631"/>
        <end position="1750"/>
    </location>
</feature>
<evidence type="ECO:0000313" key="10">
    <source>
        <dbReference type="Proteomes" id="UP000521943"/>
    </source>
</evidence>
<dbReference type="Pfam" id="PF25785">
    <property type="entry name" value="TPR"/>
    <property type="match status" value="1"/>
</dbReference>
<feature type="coiled-coil region" evidence="4">
    <location>
        <begin position="356"/>
        <end position="383"/>
    </location>
</feature>
<feature type="compositionally biased region" description="Low complexity" evidence="5">
    <location>
        <begin position="1541"/>
        <end position="1562"/>
    </location>
</feature>
<evidence type="ECO:0000256" key="1">
    <source>
        <dbReference type="ARBA" id="ARBA00004123"/>
    </source>
</evidence>
<feature type="compositionally biased region" description="Low complexity" evidence="5">
    <location>
        <begin position="1702"/>
        <end position="1721"/>
    </location>
</feature>
<feature type="region of interest" description="Disordered" evidence="5">
    <location>
        <begin position="789"/>
        <end position="859"/>
    </location>
</feature>
<feature type="domain" description="Nucleoprotein TPR/MLP1-2" evidence="6">
    <location>
        <begin position="1033"/>
        <end position="1072"/>
    </location>
</feature>
<dbReference type="InterPro" id="IPR057974">
    <property type="entry name" value="NUA/TPR/MLP1-2-like_dom"/>
</dbReference>
<evidence type="ECO:0000259" key="7">
    <source>
        <dbReference type="Pfam" id="PF25481"/>
    </source>
</evidence>
<organism evidence="9 10">
    <name type="scientific">Ephemerocybe angulata</name>
    <dbReference type="NCBI Taxonomy" id="980116"/>
    <lineage>
        <taxon>Eukaryota</taxon>
        <taxon>Fungi</taxon>
        <taxon>Dikarya</taxon>
        <taxon>Basidiomycota</taxon>
        <taxon>Agaricomycotina</taxon>
        <taxon>Agaricomycetes</taxon>
        <taxon>Agaricomycetidae</taxon>
        <taxon>Agaricales</taxon>
        <taxon>Agaricineae</taxon>
        <taxon>Psathyrellaceae</taxon>
        <taxon>Ephemerocybe</taxon>
    </lineage>
</organism>
<evidence type="ECO:0000259" key="6">
    <source>
        <dbReference type="Pfam" id="PF07926"/>
    </source>
</evidence>
<dbReference type="GO" id="GO:0006406">
    <property type="term" value="P:mRNA export from nucleus"/>
    <property type="evidence" value="ECO:0007669"/>
    <property type="project" value="TreeGrafter"/>
</dbReference>
<evidence type="ECO:0008006" key="11">
    <source>
        <dbReference type="Google" id="ProtNLM"/>
    </source>
</evidence>
<feature type="domain" description="Nucleoprotein TPR/MPL1" evidence="7">
    <location>
        <begin position="209"/>
        <end position="283"/>
    </location>
</feature>
<feature type="coiled-coil region" evidence="4">
    <location>
        <begin position="512"/>
        <end position="567"/>
    </location>
</feature>
<dbReference type="OrthoDB" id="343070at2759"/>
<dbReference type="PANTHER" id="PTHR18898">
    <property type="entry name" value="NUCLEOPROTEIN TPR-RELATED"/>
    <property type="match status" value="1"/>
</dbReference>
<dbReference type="Proteomes" id="UP000521943">
    <property type="component" value="Unassembled WGS sequence"/>
</dbReference>
<feature type="region of interest" description="Disordered" evidence="5">
    <location>
        <begin position="1"/>
        <end position="30"/>
    </location>
</feature>
<feature type="compositionally biased region" description="Low complexity" evidence="5">
    <location>
        <begin position="16"/>
        <end position="30"/>
    </location>
</feature>
<proteinExistence type="predicted"/>
<dbReference type="Gene3D" id="1.10.287.1490">
    <property type="match status" value="1"/>
</dbReference>
<dbReference type="GO" id="GO:0006606">
    <property type="term" value="P:protein import into nucleus"/>
    <property type="evidence" value="ECO:0007669"/>
    <property type="project" value="InterPro"/>
</dbReference>
<feature type="region of interest" description="Disordered" evidence="5">
    <location>
        <begin position="1541"/>
        <end position="1598"/>
    </location>
</feature>
<evidence type="ECO:0000259" key="8">
    <source>
        <dbReference type="Pfam" id="PF25785"/>
    </source>
</evidence>
<feature type="compositionally biased region" description="Basic and acidic residues" evidence="5">
    <location>
        <begin position="1563"/>
        <end position="1597"/>
    </location>
</feature>
<keyword evidence="3" id="KW-0539">Nucleus</keyword>
<feature type="coiled-coil region" evidence="4">
    <location>
        <begin position="1186"/>
        <end position="1485"/>
    </location>
</feature>
<evidence type="ECO:0000256" key="3">
    <source>
        <dbReference type="ARBA" id="ARBA00023242"/>
    </source>
</evidence>
<dbReference type="Pfam" id="PF25481">
    <property type="entry name" value="Nucleoprot-TPR"/>
    <property type="match status" value="1"/>
</dbReference>
<reference evidence="9 10" key="1">
    <citation type="submission" date="2020-07" db="EMBL/GenBank/DDBJ databases">
        <title>Comparative genomics of pyrophilous fungi reveals a link between fire events and developmental genes.</title>
        <authorList>
            <consortium name="DOE Joint Genome Institute"/>
            <person name="Steindorff A.S."/>
            <person name="Carver A."/>
            <person name="Calhoun S."/>
            <person name="Stillman K."/>
            <person name="Liu H."/>
            <person name="Lipzen A."/>
            <person name="Pangilinan J."/>
            <person name="Labutti K."/>
            <person name="Bruns T.D."/>
            <person name="Grigoriev I.V."/>
        </authorList>
    </citation>
    <scope>NUCLEOTIDE SEQUENCE [LARGE SCALE GENOMIC DNA]</scope>
    <source>
        <strain evidence="9 10">CBS 144469</strain>
    </source>
</reference>
<feature type="compositionally biased region" description="Pro residues" evidence="5">
    <location>
        <begin position="1667"/>
        <end position="1677"/>
    </location>
</feature>
<feature type="coiled-coil region" evidence="4">
    <location>
        <begin position="292"/>
        <end position="319"/>
    </location>
</feature>
<evidence type="ECO:0000256" key="4">
    <source>
        <dbReference type="SAM" id="Coils"/>
    </source>
</evidence>
<feature type="domain" description="NUA/TPR/MLP1-2-like" evidence="8">
    <location>
        <begin position="436"/>
        <end position="538"/>
    </location>
</feature>
<dbReference type="GO" id="GO:0005643">
    <property type="term" value="C:nuclear pore"/>
    <property type="evidence" value="ECO:0007669"/>
    <property type="project" value="TreeGrafter"/>
</dbReference>
<sequence>MTKTRKRAREESAQDAAEAGSQNAEAATAGWLQVPVPDDIDHEYLSELLPNIPDLSRVTPDAVAALYKLVVGLNTDLDGLRREEGERKDVELDQALQDKESIAKEFEESMEKVHAELESRRRMRKLKAKVSALSNSQTSASSEVEGLKHQVDDVEREKRELLGVITRMREEGAQREGGIQTEIQTLRANLKEARQEHQALESQVRELKSSETSTKFKVDTLQQQLQLAQAEAERASGELTSKAEEYAKYRRTKHAEMLQLQSAHDTLQQELTSTSASLKALQSVHKSQSDQLSQALSKVQALTSQVAEQESKYASEANNLRRLIGMMEERETQAKEIVENIEHEWATVGEKAERREQLLKQEIERERRGREEAEKRVDNLETVIRRMGHGDLPIPGTPFRTPGGVASLEGMMGISPTVALASKSQKGGKTFTEVYADYVRLQEEHAAKCLEHEQMERTLTHVLAEIEERAPILTQQRAEYDRVKDEAAQLPRHPATDVDEVITSHLVLFRNIENLQEQNQRLLKVTRELGAKMESEEREPEAIREAHEAMQELAQQLEDQKRNSDSTYSVAMLARTNGNAGRNGVHAIAPANGAAPVAKELAEVQSQFEVYRMEMGVDTGRVREELTATQPPNLQKANSRIEYLNDRHKMHQDQNQQLFDQWTRVDVECQRVTEELHVSNGRLEQLRNECANLRAEKNIWESVQARLVEENRALGVERSHLASLMTNIQRMHGDLERSGENDRRRLEGQLQMLESQNQDLRTQLSRERDALRHVSLQKELEAKELQGRLDKANEEVSRTRESLVSAETSKKHLEDRLADLTKQLQGNQEKLGVYERRPATTTAGGDAAAASDTSDLSREQQLEQEVAELRGSLKVAEVDLAAARRHVEQFKDISQANEAALSSLSATFDEYKASTENQLAHRESEYKALEEKLESANAELAQIREQHATLSKSFEEERNAWKSDKKTLEDTIFAMTTSEKDLESDRSSREHEIRAIEERAKAAEERYSNEVLAHAETIKNIEQLKQQLAEWQRKGAWKAQKEALDKEISDLNTRCQDLASQNAILHQHLESVSSQASRIRVAAEGSAAAATGESDSDDADTKLTELRSVVSYLRKEKEIVDLQLELGKQENARLKAQIDHLTQSLQEARDNLTEERERAVESAASAAQHAELVERINQLNILRESNATLRADCENHAKKSRELEIKLRTVNAELEPTKDHARTAQAELEVCRGKIQRLEQESQSWQDRNRQLLSKYDRVDPAELQALKDELAKTKERAEQAEKKIAELEAELAKKDAELAEMNAKFTRLESVHTNLKKKVDTINASWRDRVAKQTAAKAEWDSEKAVLEGKVAELEKAAAAAAAAPAPEGQAAAPDPAVMEQVKRQAVQISALEAEKKKLLAEKEALSQSVSAQAAAAPGEAPANWEAEKSELVKARDEALEKLKAATEQVQKEAAQARDIRMQNEKFQSRLASLNKTKATEQERIDAAVSDAVAKITAEGSGAPGASSEEVVKKHAEAMENLKKELIAKHEAELKAAVEQARQAASAQSGSSQSDVQAAVEAVKKELEEKHAKEIEEARDSGRLESNSKIKVKDGQLTKALKKNKDLEVKIREWEEAGLLPANSLATATSAGSVPATSSTASVPAQARPAAPIPAKPPASGAPAPAKAPAPAPGPSRPTGVATRAGPGAMSGGVGLGRGGVPATRGRGAVRGAIRGGARALPTRTTPPVNAQGGIAIPPIQIRRQAPGP</sequence>